<name>A0A9W6GF84_9BACT</name>
<evidence type="ECO:0000313" key="3">
    <source>
        <dbReference type="EMBL" id="GLI54204.1"/>
    </source>
</evidence>
<evidence type="ECO:0000259" key="1">
    <source>
        <dbReference type="Pfam" id="PF00534"/>
    </source>
</evidence>
<sequence length="374" mass="42732">MTLKGYKKLTILHTESSKGWGGQEIRILQEALGMRDRGYRVLIATEKDSTLFNKAMQKGIEVFDIHFSKYNPYSFLKIKDLLEKEKVDILNTHSSKDSWVASIAAKMSKNKPKIIRTRHLSTPISKSYISKIIYDLIPDAIVTTSEEIKDTMIKFNRFNEKKIFSIPTGIDLKLFKNENIESAIKEQGFKIGTIGILRDWKGHSYFIESIPLIKKAIPKAIFFIIGDGPQRDNLKKLIDELDLNQSVKMLGFRDDIPKVIYSLDVIVHPSYANEGVPQVILQALAMKKPVVASNITGIREVIIDNQTGLLVEPKNKWDIAEKVIELYNNKDLRIRLGEEGEKFVKINFSIESMLDKLESIYHKLFSDSKSLIVN</sequence>
<dbReference type="GO" id="GO:0016757">
    <property type="term" value="F:glycosyltransferase activity"/>
    <property type="evidence" value="ECO:0007669"/>
    <property type="project" value="InterPro"/>
</dbReference>
<dbReference type="InterPro" id="IPR001296">
    <property type="entry name" value="Glyco_trans_1"/>
</dbReference>
<dbReference type="Pfam" id="PF13439">
    <property type="entry name" value="Glyco_transf_4"/>
    <property type="match status" value="1"/>
</dbReference>
<gene>
    <name evidence="3" type="ORF">TISLANDTSLP1_18970</name>
</gene>
<keyword evidence="4" id="KW-1185">Reference proteome</keyword>
<dbReference type="Gene3D" id="3.40.50.2000">
    <property type="entry name" value="Glycogen Phosphorylase B"/>
    <property type="match status" value="2"/>
</dbReference>
<organism evidence="3 4">
    <name type="scientific">Thermodesulfovibrio yellowstonii</name>
    <dbReference type="NCBI Taxonomy" id="28262"/>
    <lineage>
        <taxon>Bacteria</taxon>
        <taxon>Pseudomonadati</taxon>
        <taxon>Nitrospirota</taxon>
        <taxon>Thermodesulfovibrionia</taxon>
        <taxon>Thermodesulfovibrionales</taxon>
        <taxon>Thermodesulfovibrionaceae</taxon>
        <taxon>Thermodesulfovibrio</taxon>
    </lineage>
</organism>
<comment type="caution">
    <text evidence="3">The sequence shown here is derived from an EMBL/GenBank/DDBJ whole genome shotgun (WGS) entry which is preliminary data.</text>
</comment>
<evidence type="ECO:0000313" key="4">
    <source>
        <dbReference type="Proteomes" id="UP001144297"/>
    </source>
</evidence>
<dbReference type="Proteomes" id="UP001144297">
    <property type="component" value="Unassembled WGS sequence"/>
</dbReference>
<dbReference type="SUPFAM" id="SSF53756">
    <property type="entry name" value="UDP-Glycosyltransferase/glycogen phosphorylase"/>
    <property type="match status" value="1"/>
</dbReference>
<dbReference type="AlphaFoldDB" id="A0A9W6GF84"/>
<dbReference type="EMBL" id="BSDX01000001">
    <property type="protein sequence ID" value="GLI54204.1"/>
    <property type="molecule type" value="Genomic_DNA"/>
</dbReference>
<dbReference type="InterPro" id="IPR028098">
    <property type="entry name" value="Glyco_trans_4-like_N"/>
</dbReference>
<accession>A0A9W6GF84</accession>
<reference evidence="3" key="1">
    <citation type="submission" date="2022-12" db="EMBL/GenBank/DDBJ databases">
        <title>Reference genome sequencing for broad-spectrum identification of bacterial and archaeal isolates by mass spectrometry.</title>
        <authorList>
            <person name="Sekiguchi Y."/>
            <person name="Tourlousse D.M."/>
        </authorList>
    </citation>
    <scope>NUCLEOTIDE SEQUENCE</scope>
    <source>
        <strain evidence="3">TSL-P1</strain>
    </source>
</reference>
<dbReference type="PANTHER" id="PTHR12526">
    <property type="entry name" value="GLYCOSYLTRANSFERASE"/>
    <property type="match status" value="1"/>
</dbReference>
<protein>
    <submittedName>
        <fullName evidence="3">Glycosyl transferase group 1</fullName>
    </submittedName>
</protein>
<keyword evidence="3" id="KW-0808">Transferase</keyword>
<evidence type="ECO:0000259" key="2">
    <source>
        <dbReference type="Pfam" id="PF13439"/>
    </source>
</evidence>
<dbReference type="PANTHER" id="PTHR12526:SF638">
    <property type="entry name" value="SPORE COAT PROTEIN SA"/>
    <property type="match status" value="1"/>
</dbReference>
<proteinExistence type="predicted"/>
<feature type="domain" description="Glycosyl transferase family 1" evidence="1">
    <location>
        <begin position="181"/>
        <end position="342"/>
    </location>
</feature>
<dbReference type="Pfam" id="PF00534">
    <property type="entry name" value="Glycos_transf_1"/>
    <property type="match status" value="1"/>
</dbReference>
<feature type="domain" description="Glycosyltransferase subfamily 4-like N-terminal" evidence="2">
    <location>
        <begin position="20"/>
        <end position="173"/>
    </location>
</feature>
<dbReference type="CDD" id="cd03801">
    <property type="entry name" value="GT4_PimA-like"/>
    <property type="match status" value="1"/>
</dbReference>